<dbReference type="SUPFAM" id="SSF56112">
    <property type="entry name" value="Protein kinase-like (PK-like)"/>
    <property type="match status" value="1"/>
</dbReference>
<evidence type="ECO:0000256" key="5">
    <source>
        <dbReference type="ARBA" id="ARBA00022448"/>
    </source>
</evidence>
<keyword evidence="20" id="KW-1185">Reference proteome</keyword>
<dbReference type="GO" id="GO:0016192">
    <property type="term" value="P:vesicle-mediated transport"/>
    <property type="evidence" value="ECO:0007669"/>
    <property type="project" value="UniProtKB-KW"/>
</dbReference>
<reference evidence="19 20" key="1">
    <citation type="submission" date="2015-04" db="EMBL/GenBank/DDBJ databases">
        <authorList>
            <person name="Syromyatnikov M.Y."/>
            <person name="Popov V.N."/>
        </authorList>
    </citation>
    <scope>NUCLEOTIDE SEQUENCE [LARGE SCALE GENOMIC DNA]</scope>
    <source>
        <strain evidence="19">WF-38-12</strain>
    </source>
</reference>
<evidence type="ECO:0000259" key="17">
    <source>
        <dbReference type="PROSITE" id="PS51189"/>
    </source>
</evidence>
<dbReference type="GO" id="GO:0016887">
    <property type="term" value="F:ATP hydrolysis activity"/>
    <property type="evidence" value="ECO:0007669"/>
    <property type="project" value="InterPro"/>
</dbReference>
<dbReference type="Gene3D" id="2.40.40.20">
    <property type="match status" value="1"/>
</dbReference>
<evidence type="ECO:0000256" key="15">
    <source>
        <dbReference type="SAM" id="MobiDB-lite"/>
    </source>
</evidence>
<feature type="compositionally biased region" description="Polar residues" evidence="15">
    <location>
        <begin position="1009"/>
        <end position="1025"/>
    </location>
</feature>
<evidence type="ECO:0000256" key="11">
    <source>
        <dbReference type="ARBA" id="ARBA00022927"/>
    </source>
</evidence>
<dbReference type="InterPro" id="IPR009010">
    <property type="entry name" value="Asp_de-COase-like_dom_sf"/>
</dbReference>
<dbReference type="Gene3D" id="1.10.8.60">
    <property type="match status" value="1"/>
</dbReference>
<dbReference type="InterPro" id="IPR003960">
    <property type="entry name" value="ATPase_AAA_CS"/>
</dbReference>
<evidence type="ECO:0000256" key="9">
    <source>
        <dbReference type="ARBA" id="ARBA00022840"/>
    </source>
</evidence>
<dbReference type="InterPro" id="IPR046807">
    <property type="entry name" value="Tra1_central"/>
</dbReference>
<comment type="subcellular location">
    <subcellularLocation>
        <location evidence="1">Cytoplasm</location>
    </subcellularLocation>
</comment>
<dbReference type="PROSITE" id="PS51189">
    <property type="entry name" value="FAT"/>
    <property type="match status" value="1"/>
</dbReference>
<dbReference type="InterPro" id="IPR029067">
    <property type="entry name" value="CDC48_domain_2-like_sf"/>
</dbReference>
<dbReference type="Gene3D" id="1.10.1070.11">
    <property type="entry name" value="Phosphatidylinositol 3-/4-kinase, catalytic domain"/>
    <property type="match status" value="1"/>
</dbReference>
<dbReference type="PROSITE" id="PS51190">
    <property type="entry name" value="FATC"/>
    <property type="match status" value="1"/>
</dbReference>
<gene>
    <name evidence="19" type="ORF">PISL3812_04546</name>
</gene>
<dbReference type="Pfam" id="PF20206">
    <property type="entry name" value="Tra1_ring"/>
    <property type="match status" value="1"/>
</dbReference>
<dbReference type="InterPro" id="IPR003959">
    <property type="entry name" value="ATPase_AAA_core"/>
</dbReference>
<dbReference type="InterPro" id="IPR000403">
    <property type="entry name" value="PI3/4_kinase_cat_dom"/>
</dbReference>
<dbReference type="PANTHER" id="PTHR11139:SF1">
    <property type="entry name" value="TRANSFORMATION_TRANSCRIPTION DOMAIN-ASSOCIATED PROTEIN"/>
    <property type="match status" value="1"/>
</dbReference>
<feature type="compositionally biased region" description="Basic and acidic residues" evidence="15">
    <location>
        <begin position="4051"/>
        <end position="4060"/>
    </location>
</feature>
<evidence type="ECO:0000256" key="2">
    <source>
        <dbReference type="ARBA" id="ARBA00006914"/>
    </source>
</evidence>
<proteinExistence type="inferred from homology"/>
<dbReference type="FunFam" id="1.10.8.60:FF:000026">
    <property type="entry name" value="vesicle-fusing ATPase isoform X1"/>
    <property type="match status" value="1"/>
</dbReference>
<feature type="region of interest" description="Disordered" evidence="15">
    <location>
        <begin position="2861"/>
        <end position="2898"/>
    </location>
</feature>
<dbReference type="GO" id="GO:0006355">
    <property type="term" value="P:regulation of DNA-templated transcription"/>
    <property type="evidence" value="ECO:0007669"/>
    <property type="project" value="TreeGrafter"/>
</dbReference>
<evidence type="ECO:0000256" key="12">
    <source>
        <dbReference type="ARBA" id="ARBA00025079"/>
    </source>
</evidence>
<dbReference type="STRING" id="28573.A0A0U1LVU3"/>
<dbReference type="GO" id="GO:0000124">
    <property type="term" value="C:SAGA complex"/>
    <property type="evidence" value="ECO:0007669"/>
    <property type="project" value="TreeGrafter"/>
</dbReference>
<dbReference type="GO" id="GO:0006281">
    <property type="term" value="P:DNA repair"/>
    <property type="evidence" value="ECO:0007669"/>
    <property type="project" value="TreeGrafter"/>
</dbReference>
<dbReference type="Pfam" id="PF20175">
    <property type="entry name" value="Tra1_central"/>
    <property type="match status" value="1"/>
</dbReference>
<organism evidence="19 20">
    <name type="scientific">Talaromyces islandicus</name>
    <name type="common">Penicillium islandicum</name>
    <dbReference type="NCBI Taxonomy" id="28573"/>
    <lineage>
        <taxon>Eukaryota</taxon>
        <taxon>Fungi</taxon>
        <taxon>Dikarya</taxon>
        <taxon>Ascomycota</taxon>
        <taxon>Pezizomycotina</taxon>
        <taxon>Eurotiomycetes</taxon>
        <taxon>Eurotiomycetidae</taxon>
        <taxon>Eurotiales</taxon>
        <taxon>Trichocomaceae</taxon>
        <taxon>Talaromyces</taxon>
        <taxon>Talaromyces sect. Islandici</taxon>
    </lineage>
</organism>
<dbReference type="InterPro" id="IPR036940">
    <property type="entry name" value="PI3/4_kinase_cat_sf"/>
</dbReference>
<comment type="similarity">
    <text evidence="3">Belongs to the PI3/PI4-kinase family. TRA1 subfamily.</text>
</comment>
<keyword evidence="6" id="KW-0963">Cytoplasm</keyword>
<dbReference type="SUPFAM" id="SSF48371">
    <property type="entry name" value="ARM repeat"/>
    <property type="match status" value="3"/>
</dbReference>
<feature type="domain" description="FATC" evidence="18">
    <location>
        <begin position="4691"/>
        <end position="4723"/>
    </location>
</feature>
<feature type="region of interest" description="Disordered" evidence="15">
    <location>
        <begin position="989"/>
        <end position="1025"/>
    </location>
</feature>
<keyword evidence="5" id="KW-0813">Transport</keyword>
<feature type="compositionally biased region" description="Polar residues" evidence="15">
    <location>
        <begin position="4109"/>
        <end position="4119"/>
    </location>
</feature>
<dbReference type="InterPro" id="IPR041569">
    <property type="entry name" value="AAA_lid_3"/>
</dbReference>
<evidence type="ECO:0000256" key="1">
    <source>
        <dbReference type="ARBA" id="ARBA00004496"/>
    </source>
</evidence>
<feature type="compositionally biased region" description="Pro residues" evidence="15">
    <location>
        <begin position="42"/>
        <end position="55"/>
    </location>
</feature>
<dbReference type="PROSITE" id="PS00674">
    <property type="entry name" value="AAA"/>
    <property type="match status" value="1"/>
</dbReference>
<dbReference type="SUPFAM" id="SSF50692">
    <property type="entry name" value="ADC-like"/>
    <property type="match status" value="1"/>
</dbReference>
<dbReference type="SMART" id="SM00146">
    <property type="entry name" value="PI3Kc"/>
    <property type="match status" value="1"/>
</dbReference>
<dbReference type="InterPro" id="IPR003593">
    <property type="entry name" value="AAA+_ATPase"/>
</dbReference>
<evidence type="ECO:0000256" key="3">
    <source>
        <dbReference type="ARBA" id="ARBA00007234"/>
    </source>
</evidence>
<feature type="region of interest" description="Disordered" evidence="15">
    <location>
        <begin position="4051"/>
        <end position="4194"/>
    </location>
</feature>
<dbReference type="InterPro" id="IPR050517">
    <property type="entry name" value="DDR_Repair_Kinase"/>
</dbReference>
<dbReference type="FunFam" id="3.40.50.300:FF:000187">
    <property type="entry name" value="Vesicular-fusion ATPase SEC18"/>
    <property type="match status" value="1"/>
</dbReference>
<comment type="function">
    <text evidence="13">Required for vesicle-mediated transport. Catalyzes the fusion of transport vesicles within the Golgi cisternae. Is also required for transport from the endoplasmic reticulum to the Golgi stack. Seems to function as a fusion protein required for the delivery of cargo proteins to all compartments of the Golgi stack independent of vesicle origin.</text>
</comment>
<dbReference type="InterPro" id="IPR003152">
    <property type="entry name" value="FATC_dom"/>
</dbReference>
<dbReference type="PROSITE" id="PS50290">
    <property type="entry name" value="PI3_4_KINASE_3"/>
    <property type="match status" value="1"/>
</dbReference>
<keyword evidence="10" id="KW-0931">ER-Golgi transport</keyword>
<dbReference type="SUPFAM" id="SSF52540">
    <property type="entry name" value="P-loop containing nucleoside triphosphate hydrolases"/>
    <property type="match status" value="2"/>
</dbReference>
<dbReference type="InterPro" id="IPR046805">
    <property type="entry name" value="Tra1_ring"/>
</dbReference>
<feature type="domain" description="PI3K/PI4K catalytic" evidence="16">
    <location>
        <begin position="4369"/>
        <end position="4694"/>
    </location>
</feature>
<evidence type="ECO:0000256" key="4">
    <source>
        <dbReference type="ARBA" id="ARBA00011370"/>
    </source>
</evidence>
<name>A0A0U1LVU3_TALIS</name>
<dbReference type="FunFam" id="3.40.50.300:FF:000166">
    <property type="entry name" value="vesicle-fusing ATPase isoform X1"/>
    <property type="match status" value="1"/>
</dbReference>
<dbReference type="GO" id="GO:0015031">
    <property type="term" value="P:protein transport"/>
    <property type="evidence" value="ECO:0007669"/>
    <property type="project" value="UniProtKB-KW"/>
</dbReference>
<evidence type="ECO:0000259" key="16">
    <source>
        <dbReference type="PROSITE" id="PS50290"/>
    </source>
</evidence>
<feature type="region of interest" description="Disordered" evidence="15">
    <location>
        <begin position="1"/>
        <end position="68"/>
    </location>
</feature>
<dbReference type="Pfam" id="PF00454">
    <property type="entry name" value="PI3_PI4_kinase"/>
    <property type="match status" value="1"/>
</dbReference>
<dbReference type="GO" id="GO:0005737">
    <property type="term" value="C:cytoplasm"/>
    <property type="evidence" value="ECO:0007669"/>
    <property type="project" value="UniProtKB-SubCell"/>
</dbReference>
<keyword evidence="7" id="KW-0677">Repeat</keyword>
<dbReference type="SMART" id="SM01072">
    <property type="entry name" value="CDC48_2"/>
    <property type="match status" value="1"/>
</dbReference>
<evidence type="ECO:0000313" key="19">
    <source>
        <dbReference type="EMBL" id="CRG87528.1"/>
    </source>
</evidence>
<dbReference type="OMA" id="CLDLYGQ"/>
<protein>
    <recommendedName>
        <fullName evidence="14">Vesicular-fusion protein SEC18</fullName>
    </recommendedName>
</protein>
<dbReference type="FunFam" id="2.40.40.20:FF:000012">
    <property type="entry name" value="Vesicle-fusing ATPase protein"/>
    <property type="match status" value="1"/>
</dbReference>
<evidence type="ECO:0000256" key="10">
    <source>
        <dbReference type="ARBA" id="ARBA00022892"/>
    </source>
</evidence>
<dbReference type="Pfam" id="PF02259">
    <property type="entry name" value="FAT"/>
    <property type="match status" value="1"/>
</dbReference>
<dbReference type="Pfam" id="PF00004">
    <property type="entry name" value="AAA"/>
    <property type="match status" value="2"/>
</dbReference>
<evidence type="ECO:0000256" key="7">
    <source>
        <dbReference type="ARBA" id="ARBA00022737"/>
    </source>
</evidence>
<dbReference type="InterPro" id="IPR014009">
    <property type="entry name" value="PIK_FAT"/>
</dbReference>
<comment type="function">
    <text evidence="12">Serine/threonine protein kinase which activates checkpoint signaling upon genotoxic stresses such as ionizing radiation (IR), ultraviolet light (UV), or DNA replication stalling, thereby acting as a DNA damage sensor. Recognizes the substrate consensus sequence [ST]-Q. Phosphorylates histone H2A to form H2AS128ph (gamma-H2A) at sites of DNA damage, involved in the regulation of DNA damage response mechanism. Required for the control of telomere length and genome stability.</text>
</comment>
<dbReference type="InterPro" id="IPR011009">
    <property type="entry name" value="Kinase-like_dom_sf"/>
</dbReference>
<dbReference type="SMART" id="SM00382">
    <property type="entry name" value="AAA"/>
    <property type="match status" value="2"/>
</dbReference>
<dbReference type="OrthoDB" id="5570127at2759"/>
<feature type="region of interest" description="Disordered" evidence="15">
    <location>
        <begin position="2745"/>
        <end position="2772"/>
    </location>
</feature>
<dbReference type="Pfam" id="PF17862">
    <property type="entry name" value="AAA_lid_3"/>
    <property type="match status" value="1"/>
</dbReference>
<keyword evidence="9" id="KW-0067">ATP-binding</keyword>
<feature type="compositionally biased region" description="Low complexity" evidence="15">
    <location>
        <begin position="4120"/>
        <end position="4187"/>
    </location>
</feature>
<dbReference type="GO" id="GO:0005524">
    <property type="term" value="F:ATP binding"/>
    <property type="evidence" value="ECO:0007669"/>
    <property type="project" value="UniProtKB-KW"/>
</dbReference>
<evidence type="ECO:0000313" key="20">
    <source>
        <dbReference type="Proteomes" id="UP000054383"/>
    </source>
</evidence>
<dbReference type="CDD" id="cd00009">
    <property type="entry name" value="AAA"/>
    <property type="match status" value="1"/>
</dbReference>
<dbReference type="Gene3D" id="3.40.50.300">
    <property type="entry name" value="P-loop containing nucleotide triphosphate hydrolases"/>
    <property type="match status" value="2"/>
</dbReference>
<dbReference type="GO" id="GO:0035267">
    <property type="term" value="C:NuA4 histone acetyltransferase complex"/>
    <property type="evidence" value="ECO:0007669"/>
    <property type="project" value="TreeGrafter"/>
</dbReference>
<evidence type="ECO:0000256" key="13">
    <source>
        <dbReference type="ARBA" id="ARBA00056429"/>
    </source>
</evidence>
<feature type="compositionally biased region" description="Low complexity" evidence="15">
    <location>
        <begin position="4086"/>
        <end position="4108"/>
    </location>
</feature>
<dbReference type="FunFam" id="1.10.1070.11:FF:000030">
    <property type="entry name" value="Histone acetylase complex subunit Paf400"/>
    <property type="match status" value="1"/>
</dbReference>
<feature type="compositionally biased region" description="Polar residues" evidence="15">
    <location>
        <begin position="4062"/>
        <end position="4085"/>
    </location>
</feature>
<sequence>MFNRSNLPFQQRPPPGGQDPRARNGYDTVMSDAGSHSRGYGGPPPPSQRGPPPGQRRPAQGEGVWTLRSEKSPNTAYTYGNLVAVSSLDFPLTAFGPEFYLLINDLYVFSARPLDGFPQGYIGFSERQRMWARIAVTDSVRAQIYNPFNQERKAYLGSTDIEIAFAGKSRTEEQYDQNELGNSVREKFQNQILAPGQRVLMDHRGIPLALTIKTVELMDLMSEKQASATDGVATDPTARGILTPHTVVNFYKDAKSGINLRASDRRAAANSIIRPDFKFENMGIGGLDSEFSTIFRRAFASRIFPPGLIDKLGIQHVKGILLYGPPGTGKTLIARQIGQMLNAREPKVINGPEVLNKYVGQSEENIRKLFADAEKEYKEKGEESGLHIIIFDELDAVCKQRGSGAAGGTGVGDSVVNQLLSKLDGVDQLNNILLIGMTNRMDMIDDALLRPGRLEVHMEISLPDEKGRAQILKIHTQKMRDNNVMEPDVDLLELAQLTKNYSGAEISGLVKAATSFAFNRHVKPDTVAGIKEDVADLKVRRDDFYNALEEVKPAFGVAEEQLENCVQQGILHYSHTIKEILNEGNLFIKQVGATGATPLFSVLFHGPSASGKTALAARIAIDSGFPFIRLISPEDMVGFNEPAKIQHITKVFTDAYKSHTSIVVVDNIERIIDWVPIGSRFSNNVLQTLMVFLTKQPTHGRRLLILATTTERSLLKELDMYNSFNADIMVPTVDSYEELRHILEKSEAFTPEEIERALGGIYSIDEDKKIGVGIKRILLGIETAKQDPDKAGRFANGGFDSSKARRPRRPGYLNTRLSVTFCNSLFGAAAIMAERGIDLFVDRLGSSQWETSKKANVAVELRDSIENYCTGANYPIFLAKIWPVFKKILKGDPVFTNLSYEQKLRNCLLETLHRLPTASPDVEPYAVDMVDTLMQLVRVENEENAVLCMKIIMDLSRNQVKATTSRVQPFLELIQEMFQTMEEVVRETFDTPNQGGTPGLPSTPGALPQNFQSPRPASPSTSVADLGTDQQANHHLQKGMQSFKVLAECPIIVVSVFQAHRASVAANVKLFVPLIKSILLLQAKPQERAHAEAAAQGKLFAGVCKDIKNRAAFGEFITAQVKTMSFLAYLLRMYAQQLQDFLPTLPSVVVRLLQDCPREKSSARKELLVAIRHIINFNYRRIFLEKIDELLDERTLIGDGLTVYETMRPLAYSMLADLIHHVRDHLTRDQIRKTVEVYTKNLHDEFPGTSFQTMSAKLLLNMAEKISKLEDKQDARYFLIMILDAIGDKFSAMNHQFENAVKTSRAFKKRTDLTPDNYLVDRDSPPDWDEIDIFSAVPIKTSNPRDRGGDPVSDNIFLFKNLINGLKNIFHQLKNCNPTHIQIDPNNTPINWPEVSYGYNAEEVKVIKKLFHEGARVFRYYGVDQPSPDVHYSSPFEYLASQYTAPMSREEKELLESFGTVFHCIDTATFHEVFHSEIPYLHELMFEHGALIHLPQFFLASEATSPAFSGMVLQYLMERIHEVGTSDMAKAKILLRMFKLSFMAVTLFSSQNEQVLYPHVTKIVTKCIELSVTADEPMNYFLLLRSLFRSIGGGRFELLYKELLPLLEMLLETFNNLLMSARKPQERDLYVELTLTVPARLSHLLPHLNHLMRPIVVALRADSDLVGQGLRTLELCVDNLTADYLDPIMSPIMDELMTALWDHLRPHPYSHFHSHTTMRILGKLGGRNRKFLNHPPELSFQQFADDAPSVDIRFIGPNEKRPFPVEIGIDLAYAKLLETPKTPSVKASDTYYKQQAYRMLSSQLKLYIGHENLPDDLASLIRLQAEDLLESKIQGPIDILDKSERSVSIPKKVVQEETLKKLLKACFFATTIPELEPVASAFVADVCRHIVVVEIGRAFAQARHTRKPFDVNSGEGPVFLDSRLLADVIVDCFSSDNPKTRDSAKASLDVIKDSAGIIFGAPDKAAKLPFWQHLGRVFCHSCHSEEWFTKAGGSLGIHLLATELELGDSWLYERQTEFVRALMYVVKDTPPDLPASTRIRAQETLSLILKRCNKAISKDDLKNEKSRLYTLCGFFIYELSHMNKHVRETSQKAFAVLAEVIGCEVHELMLPVKDRLLQSIFNKPLRALPFPVQIGFIDAITFCLSLHKNIVTFNDALNRLMLESLALADAEDESLASKPNEFKNAEMIGNLRVACLRLLSMAMSFPEFATGPNSSSRGRVISVFFKSLYSKSPEIIDAANAGLRDVLTQTNKLPKDLLQNGLRPILMNLQDPKRLTVAGLDGLARLLTLLTNYFKVEIGQRLLEHMKVIADDATLQKVSFNLVEQNPAMKIVASIFNIYHLLPPAATTFMEHLVNKVLDLEDKLRRTSNSPFRKPLVKYLNRYPKDSWAFFHQRFSDERYGRFFGQVLADPESAILRSAVVADTDGFKTAAFGNESTDGKNTAAINAIHIVHSICTHGPTKKWLVNQNDLKLKLLSAGRDLQFKLRHDKLPASERLRVEQAEDQLMEIFTIYLSESLQDLDFIFEIISGLSSDELKRTLAFPKFIYKHIILNESIDYRRSVIMRCLDLYGQRAASQKMKTYAFHNLVNPIFAMDVKLTWNSPSNSPKLIDKSMAESIQSRLWRPQVGDIAEESNQAGVDHSRMESLQLTALLIKYHHQTVQESRKDIIKFAWNYIRLEDIINKYGAYVLISYFIAHYETPFKIVIQVYVALLRAHQNEGKALVTQALDVLAPVLPTRISAAAQVTQSNQQNSQQAGQQGGQQVNPQSNQQAADPRYPLWSKWPRRILAEETANLQQVMSIFQFLVRQPDLFYESREHFVPLIVPSLIKIAAPPNPSSDSKKLALNLIGLIWHWEEKRVQGISSGRNTSESPNSKKRKLDDGQQPESPSLAPPSAQSDYVVPPDMRATLIRYLISFITALPERFPVPAFKLRDLPTQKTQLPVISGEMVKKAIQLLRNLLQPEYWGDLEIDLYPKVIEPILTGEKAEKPDEKYITTMVNTLQVLRALIASKSNEWIVNRVPFIQKLLEKSLRSENPEIQDCLHGVEDEMEISPKLPPPVKHVLDALPEDQPDDEDAMDVDSSPSEFITYLSAIATEGLSGSNYVSGLNILWTLSKKKPSEMDNHIIQVMKTFSQKLAKDHVAAYTNNQASVQPGAKPGENGAVPDQQEFEIGVDLILKTIDLISVRMSNLGDQRRPFLSVLAQLVERSQNAKLCSKILGMVEGWIFHSTESWPTLKEKTAVLHKMLLFESRQDQTMLKKFLDLVIRIYEDSKITRTELTVRLEHAFLIGTRAQDVEMRNRFISIFDKSLTRTASSRLSYVLTSQNWDTLADSFWLAQASHLVMGSVDMNTTARLHPDDLNVYPISFLFSAVEQDSRKADVMVDNQLENFVTERKRFVSDIGDVRVRDLLEPLCQLQHTDSKTSYKLWTTLFPIVWSTLAKEERIDLEKGVVTLITREYHQRQIDKRPNVVQALLEGAVRAKPRFKIPPHVMKYLSRTYDAWYTSAVYLEESANNPIIDTPIVRESNLDALVEIFAGLQEDDFFYGTWRRRCKFVETNAALSYEQHGMWDKAQQLYENAQIKARSGAMPFSQGEYYLWEDHWLICAQKLQQWEILSDFAKHENLNDLLLEAAWRNIEHWQNEGNREQLESLIKSVSDAPTPRRTFFQAFMSLLNFHLKKDGIQEFNNICDESIQLSIRKWHQLPNNITHAHIPILQHFQQLVELHDASVICSSLSQTNERNLDTKSAELKLLLGTWRDRLPNVWDDINAWQDLVTWRQHIFQLINATYLGLLPPQTNTVASNSYAYRGYHETAWIINRFAHVARKHQMPDVCINQLSRIYTLPNIEIQEAFLKLREQAKCHYQNPKELTNGLEVINNTNLNYFGAQQKAEFYSLKGMFLAKLDHVDEANESFGVALYYDLKLAKAWAEWGQYNDQRFKSDPTDYELAGNAVSCYLEAAGLYKNTKSRKLLSRILWLLSLDNEEGRISNAFENFKGDTPVWYWITFIPQLLTSLSHREARLCKAVLVKIAKLYPQALFFLLRTNREDMISIKKSHDAKQEKLNRAKQQASPNPKTESLTGSRPGTATSGGPTQTTPNTANNTPAQTGTNQPSTDQANGQTNGQPQNTATVQNAAQGQAQQPAQQQPKPQQPQAQGQQQQPQPQQQAQQGQAQVQAQNSNNPSQNQPAGAAEPEKEPLKKPWEYSEEIMSGLKTAFPLLALSMETMVDQIQKNFKCPPDEDAHRLIVALLNDGLAYVGRSPAAYAQDFKLPPATEANITRFAETILPAHIRKSFEADFVVKKITMFEYVQKLRRWRDKFEEKLDRRPQSQFLEVYSPHLSEFRFLKFEEVEVPGQYLLHKDKNQDFVRIDRFLPDVNLVRGIGVCHRRLKIRGHDGSIHPFAVQHPAARHCRREERILQLFRIFNGVLAKRKESRRRNLYFHLPLMIPLAPHIRLVRDDPSYISMQGIYEDYCRRTGMNKDEPVLFTMEKMRGLAEMKQTRPIEQQQILRTEILTAVQEKWVPSNVLLDYFQKTYPNYADFWLFRRQFSYQYAAICFMTYVMHMGNRYPNKISISRATGDIWGSELIPTVNPAKAFFYNPEQVPFRLTPNIQTLMGPIATEGVFASTLMSIARCLTEPRQELEQQLSLFVRDEMIFWATAHHRSTLTENQLRELVQNNSDIIVNRAVSLASPPEGNLPANQTTIDLISKAVNPQYLASADALWMPYL</sequence>
<evidence type="ECO:0000259" key="18">
    <source>
        <dbReference type="PROSITE" id="PS51190"/>
    </source>
</evidence>
<keyword evidence="11" id="KW-0653">Protein transport</keyword>
<dbReference type="InterPro" id="IPR004201">
    <property type="entry name" value="Cdc48_dom2"/>
</dbReference>
<dbReference type="InterPro" id="IPR027417">
    <property type="entry name" value="P-loop_NTPase"/>
</dbReference>
<dbReference type="Pfam" id="PF02933">
    <property type="entry name" value="CDC48_2"/>
    <property type="match status" value="1"/>
</dbReference>
<feature type="domain" description="FAT" evidence="17">
    <location>
        <begin position="3489"/>
        <end position="4044"/>
    </location>
</feature>
<comment type="similarity">
    <text evidence="2">Belongs to the AAA ATPase family.</text>
</comment>
<dbReference type="PANTHER" id="PTHR11139">
    <property type="entry name" value="ATAXIA TELANGIECTASIA MUTATED ATM -RELATED"/>
    <property type="match status" value="1"/>
</dbReference>
<dbReference type="CDD" id="cd05163">
    <property type="entry name" value="PIKK_TRRAP"/>
    <property type="match status" value="1"/>
</dbReference>
<dbReference type="Proteomes" id="UP000054383">
    <property type="component" value="Unassembled WGS sequence"/>
</dbReference>
<keyword evidence="8" id="KW-0547">Nucleotide-binding</keyword>
<evidence type="ECO:0000256" key="14">
    <source>
        <dbReference type="ARBA" id="ARBA00068637"/>
    </source>
</evidence>
<evidence type="ECO:0000256" key="6">
    <source>
        <dbReference type="ARBA" id="ARBA00022490"/>
    </source>
</evidence>
<comment type="subunit">
    <text evidence="4">Associates with DNA double-strand breaks.</text>
</comment>
<evidence type="ECO:0000256" key="8">
    <source>
        <dbReference type="ARBA" id="ARBA00022741"/>
    </source>
</evidence>
<accession>A0A0U1LVU3</accession>
<dbReference type="GO" id="GO:0005634">
    <property type="term" value="C:nucleus"/>
    <property type="evidence" value="ECO:0007669"/>
    <property type="project" value="TreeGrafter"/>
</dbReference>
<feature type="compositionally biased region" description="Polar residues" evidence="15">
    <location>
        <begin position="2861"/>
        <end position="2871"/>
    </location>
</feature>
<dbReference type="InterPro" id="IPR003151">
    <property type="entry name" value="PIK-rel_kinase_FAT"/>
</dbReference>
<dbReference type="Gene3D" id="3.10.330.10">
    <property type="match status" value="1"/>
</dbReference>
<dbReference type="SUPFAM" id="SSF54585">
    <property type="entry name" value="Cdc48 domain 2-like"/>
    <property type="match status" value="1"/>
</dbReference>
<dbReference type="EMBL" id="CVMT01000003">
    <property type="protein sequence ID" value="CRG87528.1"/>
    <property type="molecule type" value="Genomic_DNA"/>
</dbReference>
<dbReference type="InterPro" id="IPR016024">
    <property type="entry name" value="ARM-type_fold"/>
</dbReference>